<feature type="transmembrane region" description="Helical" evidence="2">
    <location>
        <begin position="132"/>
        <end position="155"/>
    </location>
</feature>
<comment type="caution">
    <text evidence="5">The sequence shown here is derived from an EMBL/GenBank/DDBJ whole genome shotgun (WGS) entry which is preliminary data.</text>
</comment>
<feature type="region of interest" description="Disordered" evidence="1">
    <location>
        <begin position="1"/>
        <end position="114"/>
    </location>
</feature>
<name>A0A177UJG2_9BASI</name>
<accession>A0A177UJG2</accession>
<feature type="transmembrane region" description="Helical" evidence="2">
    <location>
        <begin position="446"/>
        <end position="466"/>
    </location>
</feature>
<dbReference type="GO" id="GO:0016020">
    <property type="term" value="C:membrane"/>
    <property type="evidence" value="ECO:0007669"/>
    <property type="project" value="TreeGrafter"/>
</dbReference>
<protein>
    <recommendedName>
        <fullName evidence="3">DUF3533 domain-containing protein</fullName>
    </recommendedName>
</protein>
<keyword evidence="2" id="KW-0472">Membrane</keyword>
<feature type="compositionally biased region" description="Basic and acidic residues" evidence="1">
    <location>
        <begin position="83"/>
        <end position="94"/>
    </location>
</feature>
<feature type="region of interest" description="Disordered" evidence="1">
    <location>
        <begin position="534"/>
        <end position="578"/>
    </location>
</feature>
<dbReference type="EMBL" id="LWDD02000238">
    <property type="protein sequence ID" value="KAE8262441.1"/>
    <property type="molecule type" value="Genomic_DNA"/>
</dbReference>
<reference evidence="5" key="1">
    <citation type="submission" date="2016-04" db="EMBL/GenBank/DDBJ databases">
        <authorList>
            <person name="Nguyen H.D."/>
            <person name="Kesanakurti P."/>
            <person name="Cullis J."/>
            <person name="Levesque C.A."/>
            <person name="Hambleton S."/>
        </authorList>
    </citation>
    <scope>NUCLEOTIDE SEQUENCE</scope>
    <source>
        <strain evidence="5">DAOMC 238032</strain>
    </source>
</reference>
<feature type="transmembrane region" description="Helical" evidence="2">
    <location>
        <begin position="411"/>
        <end position="434"/>
    </location>
</feature>
<evidence type="ECO:0000313" key="6">
    <source>
        <dbReference type="Proteomes" id="UP000077671"/>
    </source>
</evidence>
<feature type="compositionally biased region" description="Basic and acidic residues" evidence="1">
    <location>
        <begin position="534"/>
        <end position="546"/>
    </location>
</feature>
<keyword evidence="2" id="KW-0812">Transmembrane</keyword>
<feature type="transmembrane region" description="Helical" evidence="2">
    <location>
        <begin position="340"/>
        <end position="361"/>
    </location>
</feature>
<evidence type="ECO:0000313" key="5">
    <source>
        <dbReference type="EMBL" id="KAE8262441.1"/>
    </source>
</evidence>
<dbReference type="AlphaFoldDB" id="A0A177UJG2"/>
<dbReference type="PANTHER" id="PTHR34814">
    <property type="entry name" value="NITROSOGUANIDINE RESISTANCE PROTEIN SNG1"/>
    <property type="match status" value="1"/>
</dbReference>
<feature type="transmembrane region" description="Helical" evidence="2">
    <location>
        <begin position="501"/>
        <end position="525"/>
    </location>
</feature>
<evidence type="ECO:0000256" key="2">
    <source>
        <dbReference type="SAM" id="Phobius"/>
    </source>
</evidence>
<feature type="compositionally biased region" description="Polar residues" evidence="1">
    <location>
        <begin position="34"/>
        <end position="57"/>
    </location>
</feature>
<organism evidence="5 6">
    <name type="scientific">Tilletia caries</name>
    <name type="common">wheat bunt fungus</name>
    <dbReference type="NCBI Taxonomy" id="13290"/>
    <lineage>
        <taxon>Eukaryota</taxon>
        <taxon>Fungi</taxon>
        <taxon>Dikarya</taxon>
        <taxon>Basidiomycota</taxon>
        <taxon>Ustilaginomycotina</taxon>
        <taxon>Exobasidiomycetes</taxon>
        <taxon>Tilletiales</taxon>
        <taxon>Tilletiaceae</taxon>
        <taxon>Tilletia</taxon>
    </lineage>
</organism>
<sequence>MSTTQQRRSHPFVASVANNSGSCPAPGSVREVPQQHSTDTFRLGNSSSSERTVSVNEWNREDAMAPTSSQVPRLSRSPPAKSRGLDNAKDDGDAIRPIGSESAPPVPKENDVDGGGGLEFWAPQLATLRKEYLIGLVRLCGLLTLLIWGVLAIYWGGLWRASSELPNLTAFLIDRDTPGGVIGNTTRNALFGSMHSSPSHLNWKLIDPTTYPDPASIEQAIAADEKAWIAVEVSQDVSLRLAVARASGDASWNPHETVTMYFSEARANTAIPGMVVAPTQRILEAAFAEMTISLAQQYLRSITANTSALEAIERAPQTLVTPVILTPQNLRVWDQTVATAPTFVGLIYVVIIALNVALGNFGMRQEIQSKLKISSLIAMRLVIPIVVYLFLSFQYAMLNLPFRLHFDGWHLGFGAGFLTFVAATWCGMITLGLIIECVLTLIGPALVGLFLILLIISNVVTVVYPIPLMPAFFRYGYAMPFFHLRSIYVHVVFNAGKHILVLYHFGVLFAWIAVLLATYPLWIVLERRRGAKAREKAEMRVDDLRPHPSRPPTTASEEKGYAQEREKAQVKSSSTFRS</sequence>
<dbReference type="Proteomes" id="UP000077671">
    <property type="component" value="Unassembled WGS sequence"/>
</dbReference>
<evidence type="ECO:0000256" key="1">
    <source>
        <dbReference type="SAM" id="MobiDB-lite"/>
    </source>
</evidence>
<evidence type="ECO:0000313" key="4">
    <source>
        <dbReference type="EMBL" id="CAD6941685.1"/>
    </source>
</evidence>
<dbReference type="Pfam" id="PF12051">
    <property type="entry name" value="DUF3533"/>
    <property type="match status" value="1"/>
</dbReference>
<gene>
    <name evidence="5" type="ORF">A4X03_0g2450</name>
    <name evidence="4" type="ORF">JKIAZH3_G3531</name>
</gene>
<dbReference type="Proteomes" id="UP000836402">
    <property type="component" value="Unassembled WGS sequence"/>
</dbReference>
<evidence type="ECO:0000313" key="7">
    <source>
        <dbReference type="Proteomes" id="UP000836402"/>
    </source>
</evidence>
<reference evidence="4" key="3">
    <citation type="submission" date="2020-10" db="EMBL/GenBank/DDBJ databases">
        <authorList>
            <person name="Sedaghatjoo S."/>
        </authorList>
    </citation>
    <scope>NUCLEOTIDE SEQUENCE</scope>
    <source>
        <strain evidence="4">AZH3</strain>
    </source>
</reference>
<reference evidence="5" key="2">
    <citation type="journal article" date="2019" name="IMA Fungus">
        <title>Genome sequencing and comparison of five Tilletia species to identify candidate genes for the detection of regulated species infecting wheat.</title>
        <authorList>
            <person name="Nguyen H.D.T."/>
            <person name="Sultana T."/>
            <person name="Kesanakurti P."/>
            <person name="Hambleton S."/>
        </authorList>
    </citation>
    <scope>NUCLEOTIDE SEQUENCE</scope>
    <source>
        <strain evidence="5">DAOMC 238032</strain>
    </source>
</reference>
<dbReference type="EMBL" id="CAJHJG010004514">
    <property type="protein sequence ID" value="CAD6941685.1"/>
    <property type="molecule type" value="Genomic_DNA"/>
</dbReference>
<keyword evidence="2" id="KW-1133">Transmembrane helix</keyword>
<keyword evidence="7" id="KW-1185">Reference proteome</keyword>
<proteinExistence type="predicted"/>
<evidence type="ECO:0000259" key="3">
    <source>
        <dbReference type="Pfam" id="PF12051"/>
    </source>
</evidence>
<dbReference type="InterPro" id="IPR053001">
    <property type="entry name" value="MNNG_permease-like"/>
</dbReference>
<feature type="transmembrane region" description="Helical" evidence="2">
    <location>
        <begin position="373"/>
        <end position="391"/>
    </location>
</feature>
<dbReference type="PANTHER" id="PTHR34814:SF1">
    <property type="entry name" value="NITROSOGUANIDINE RESISTANCE PROTEIN SNG1"/>
    <property type="match status" value="1"/>
</dbReference>
<dbReference type="InterPro" id="IPR022703">
    <property type="entry name" value="DUF3533"/>
</dbReference>
<feature type="compositionally biased region" description="Basic and acidic residues" evidence="1">
    <location>
        <begin position="556"/>
        <end position="569"/>
    </location>
</feature>
<feature type="domain" description="DUF3533" evidence="3">
    <location>
        <begin position="142"/>
        <end position="515"/>
    </location>
</feature>